<name>A0A6L9L5G9_9BACT</name>
<protein>
    <recommendedName>
        <fullName evidence="1">PKD-like domain-containing protein</fullName>
    </recommendedName>
</protein>
<dbReference type="InterPro" id="IPR045829">
    <property type="entry name" value="PKD_6"/>
</dbReference>
<dbReference type="Proteomes" id="UP000474175">
    <property type="component" value="Unassembled WGS sequence"/>
</dbReference>
<dbReference type="Pfam" id="PF19408">
    <property type="entry name" value="PKD_6"/>
    <property type="match status" value="1"/>
</dbReference>
<sequence>MSRVKFKYPGAQNPSFLVTLPPSTENRYLRHSRQGDAFDVEFTPQADGLTHNYAIQIFDGIRTATRQVSLTCQPACQPPTGGSLQGSDSMPQGGEVVLTVTGISGQAPFSYSWEVPAGLVAIEGGSSTHNYIRLRGFTQGTHPVKVTVANGCGNRPITLAVKVNPPAGCSLSLQISNSTCVD</sequence>
<dbReference type="InterPro" id="IPR035986">
    <property type="entry name" value="PKD_dom_sf"/>
</dbReference>
<dbReference type="SUPFAM" id="SSF49299">
    <property type="entry name" value="PKD domain"/>
    <property type="match status" value="1"/>
</dbReference>
<reference evidence="2 3" key="1">
    <citation type="submission" date="2020-02" db="EMBL/GenBank/DDBJ databases">
        <title>Draft genome sequence of two Spirosoma agri KCTC 52727 and Spirosoma terrae KCTC 52035.</title>
        <authorList>
            <person name="Rojas J."/>
            <person name="Ambika Manirajan B."/>
            <person name="Suarez C."/>
            <person name="Ratering S."/>
            <person name="Schnell S."/>
        </authorList>
    </citation>
    <scope>NUCLEOTIDE SEQUENCE [LARGE SCALE GENOMIC DNA]</scope>
    <source>
        <strain evidence="2 3">KCTC 52035</strain>
    </source>
</reference>
<feature type="domain" description="PKD-like" evidence="1">
    <location>
        <begin position="83"/>
        <end position="157"/>
    </location>
</feature>
<proteinExistence type="predicted"/>
<dbReference type="AlphaFoldDB" id="A0A6L9L5G9"/>
<gene>
    <name evidence="2" type="ORF">GK108_12695</name>
</gene>
<evidence type="ECO:0000259" key="1">
    <source>
        <dbReference type="Pfam" id="PF19408"/>
    </source>
</evidence>
<keyword evidence="3" id="KW-1185">Reference proteome</keyword>
<comment type="caution">
    <text evidence="2">The sequence shown here is derived from an EMBL/GenBank/DDBJ whole genome shotgun (WGS) entry which is preliminary data.</text>
</comment>
<dbReference type="EMBL" id="JAAFZH010000004">
    <property type="protein sequence ID" value="NDU95734.1"/>
    <property type="molecule type" value="Genomic_DNA"/>
</dbReference>
<accession>A0A6L9L5G9</accession>
<organism evidence="2 3">
    <name type="scientific">Spirosoma terrae</name>
    <dbReference type="NCBI Taxonomy" id="1968276"/>
    <lineage>
        <taxon>Bacteria</taxon>
        <taxon>Pseudomonadati</taxon>
        <taxon>Bacteroidota</taxon>
        <taxon>Cytophagia</taxon>
        <taxon>Cytophagales</taxon>
        <taxon>Cytophagaceae</taxon>
        <taxon>Spirosoma</taxon>
    </lineage>
</organism>
<evidence type="ECO:0000313" key="2">
    <source>
        <dbReference type="EMBL" id="NDU95734.1"/>
    </source>
</evidence>
<dbReference type="RefSeq" id="WP_163948324.1">
    <property type="nucleotide sequence ID" value="NZ_JAAFZH010000004.1"/>
</dbReference>
<evidence type="ECO:0000313" key="3">
    <source>
        <dbReference type="Proteomes" id="UP000474175"/>
    </source>
</evidence>